<sequence>MSDKQIRVLLADDQRVVREGLRMVLELLEVEVVAEAADGVEALELVERHAPEVVLMDLRMPRCDGVEATRAIAERWPGLPVVILTTYSDDRSVLDALRAGAVGYLTKDAGGVQILEALRRAIDDQPTLDLAVQRHLIDAVAKMPAAGTPDVLIEPLTTRESEVLRLIAEGLANPEIAERLVISEGTVKTHVNRVFAKLGVTHRAQAVSYAFRNGLA</sequence>
<dbReference type="SUPFAM" id="SSF52172">
    <property type="entry name" value="CheY-like"/>
    <property type="match status" value="1"/>
</dbReference>
<keyword evidence="3" id="KW-0238">DNA-binding</keyword>
<dbReference type="Pfam" id="PF00196">
    <property type="entry name" value="GerE"/>
    <property type="match status" value="1"/>
</dbReference>
<dbReference type="PROSITE" id="PS50043">
    <property type="entry name" value="HTH_LUXR_2"/>
    <property type="match status" value="1"/>
</dbReference>
<evidence type="ECO:0000256" key="5">
    <source>
        <dbReference type="PROSITE-ProRule" id="PRU00169"/>
    </source>
</evidence>
<dbReference type="KEGG" id="lmoi:VV02_08305"/>
<dbReference type="CDD" id="cd06170">
    <property type="entry name" value="LuxR_C_like"/>
    <property type="match status" value="1"/>
</dbReference>
<dbReference type="InterPro" id="IPR058245">
    <property type="entry name" value="NreC/VraR/RcsB-like_REC"/>
</dbReference>
<evidence type="ECO:0000256" key="1">
    <source>
        <dbReference type="ARBA" id="ARBA00022553"/>
    </source>
</evidence>
<dbReference type="InterPro" id="IPR001789">
    <property type="entry name" value="Sig_transdc_resp-reg_receiver"/>
</dbReference>
<dbReference type="SMART" id="SM00448">
    <property type="entry name" value="REC"/>
    <property type="match status" value="1"/>
</dbReference>
<protein>
    <submittedName>
        <fullName evidence="8">LuxR family transcriptional regulator</fullName>
    </submittedName>
</protein>
<evidence type="ECO:0000256" key="4">
    <source>
        <dbReference type="ARBA" id="ARBA00023163"/>
    </source>
</evidence>
<evidence type="ECO:0000256" key="3">
    <source>
        <dbReference type="ARBA" id="ARBA00023125"/>
    </source>
</evidence>
<feature type="domain" description="Response regulatory" evidence="7">
    <location>
        <begin position="7"/>
        <end position="122"/>
    </location>
</feature>
<keyword evidence="9" id="KW-1185">Reference proteome</keyword>
<dbReference type="SMART" id="SM00421">
    <property type="entry name" value="HTH_LUXR"/>
    <property type="match status" value="1"/>
</dbReference>
<dbReference type="CDD" id="cd17535">
    <property type="entry name" value="REC_NarL-like"/>
    <property type="match status" value="1"/>
</dbReference>
<organism evidence="8 9">
    <name type="scientific">Luteipulveratus mongoliensis</name>
    <dbReference type="NCBI Taxonomy" id="571913"/>
    <lineage>
        <taxon>Bacteria</taxon>
        <taxon>Bacillati</taxon>
        <taxon>Actinomycetota</taxon>
        <taxon>Actinomycetes</taxon>
        <taxon>Micrococcales</taxon>
        <taxon>Dermacoccaceae</taxon>
        <taxon>Luteipulveratus</taxon>
    </lineage>
</organism>
<dbReference type="AlphaFoldDB" id="A0A0K1JGZ2"/>
<accession>A0A0K1JGZ2</accession>
<evidence type="ECO:0000256" key="2">
    <source>
        <dbReference type="ARBA" id="ARBA00023015"/>
    </source>
</evidence>
<dbReference type="GO" id="GO:0000160">
    <property type="term" value="P:phosphorelay signal transduction system"/>
    <property type="evidence" value="ECO:0007669"/>
    <property type="project" value="InterPro"/>
</dbReference>
<dbReference type="RefSeq" id="WP_052590933.1">
    <property type="nucleotide sequence ID" value="NZ_CP011112.1"/>
</dbReference>
<dbReference type="InterPro" id="IPR000792">
    <property type="entry name" value="Tscrpt_reg_LuxR_C"/>
</dbReference>
<dbReference type="STRING" id="571913.VV02_08305"/>
<dbReference type="PRINTS" id="PR00038">
    <property type="entry name" value="HTHLUXR"/>
</dbReference>
<dbReference type="InterPro" id="IPR039420">
    <property type="entry name" value="WalR-like"/>
</dbReference>
<feature type="domain" description="HTH luxR-type" evidence="6">
    <location>
        <begin position="149"/>
        <end position="214"/>
    </location>
</feature>
<dbReference type="GO" id="GO:0006355">
    <property type="term" value="P:regulation of DNA-templated transcription"/>
    <property type="evidence" value="ECO:0007669"/>
    <property type="project" value="InterPro"/>
</dbReference>
<evidence type="ECO:0000313" key="9">
    <source>
        <dbReference type="Proteomes" id="UP000066480"/>
    </source>
</evidence>
<gene>
    <name evidence="8" type="ORF">VV02_08305</name>
</gene>
<evidence type="ECO:0000259" key="7">
    <source>
        <dbReference type="PROSITE" id="PS50110"/>
    </source>
</evidence>
<dbReference type="PATRIC" id="fig|571913.6.peg.1703"/>
<dbReference type="Proteomes" id="UP000066480">
    <property type="component" value="Chromosome"/>
</dbReference>
<name>A0A0K1JGZ2_9MICO</name>
<proteinExistence type="predicted"/>
<dbReference type="OrthoDB" id="9808843at2"/>
<dbReference type="PROSITE" id="PS50110">
    <property type="entry name" value="RESPONSE_REGULATORY"/>
    <property type="match status" value="1"/>
</dbReference>
<keyword evidence="4" id="KW-0804">Transcription</keyword>
<keyword evidence="1 5" id="KW-0597">Phosphoprotein</keyword>
<dbReference type="GO" id="GO:0003677">
    <property type="term" value="F:DNA binding"/>
    <property type="evidence" value="ECO:0007669"/>
    <property type="project" value="UniProtKB-KW"/>
</dbReference>
<dbReference type="Gene3D" id="3.40.50.2300">
    <property type="match status" value="1"/>
</dbReference>
<dbReference type="InterPro" id="IPR011006">
    <property type="entry name" value="CheY-like_superfamily"/>
</dbReference>
<dbReference type="EMBL" id="CP011112">
    <property type="protein sequence ID" value="AKU15855.1"/>
    <property type="molecule type" value="Genomic_DNA"/>
</dbReference>
<evidence type="ECO:0000259" key="6">
    <source>
        <dbReference type="PROSITE" id="PS50043"/>
    </source>
</evidence>
<feature type="modified residue" description="4-aspartylphosphate" evidence="5">
    <location>
        <position position="57"/>
    </location>
</feature>
<keyword evidence="2" id="KW-0805">Transcription regulation</keyword>
<dbReference type="PROSITE" id="PS00622">
    <property type="entry name" value="HTH_LUXR_1"/>
    <property type="match status" value="1"/>
</dbReference>
<dbReference type="PANTHER" id="PTHR43214">
    <property type="entry name" value="TWO-COMPONENT RESPONSE REGULATOR"/>
    <property type="match status" value="1"/>
</dbReference>
<reference evidence="8 9" key="1">
    <citation type="submission" date="2015-03" db="EMBL/GenBank/DDBJ databases">
        <title>Luteipulveratus halotolerans sp. nov., a novel actinobacterium (Dermacoccaceae) from Sarawak, Malaysia.</title>
        <authorList>
            <person name="Juboi H."/>
            <person name="Basik A."/>
            <person name="Shamsul S.S."/>
            <person name="Arnold P."/>
            <person name="Schmitt E.K."/>
            <person name="Sanglier J.-J."/>
            <person name="Yeo T."/>
        </authorList>
    </citation>
    <scope>NUCLEOTIDE SEQUENCE [LARGE SCALE GENOMIC DNA]</scope>
    <source>
        <strain evidence="8 9">MN07-A0370</strain>
    </source>
</reference>
<dbReference type="PANTHER" id="PTHR43214:SF24">
    <property type="entry name" value="TRANSCRIPTIONAL REGULATORY PROTEIN NARL-RELATED"/>
    <property type="match status" value="1"/>
</dbReference>
<evidence type="ECO:0000313" key="8">
    <source>
        <dbReference type="EMBL" id="AKU15855.1"/>
    </source>
</evidence>
<dbReference type="Pfam" id="PF00072">
    <property type="entry name" value="Response_reg"/>
    <property type="match status" value="1"/>
</dbReference>